<protein>
    <submittedName>
        <fullName evidence="1">Uncharacterized protein</fullName>
    </submittedName>
</protein>
<proteinExistence type="predicted"/>
<name>A0A2G9YW19_9BACT</name>
<comment type="caution">
    <text evidence="1">The sequence shown here is derived from an EMBL/GenBank/DDBJ whole genome shotgun (WGS) entry which is preliminary data.</text>
</comment>
<dbReference type="Proteomes" id="UP000230273">
    <property type="component" value="Unassembled WGS sequence"/>
</dbReference>
<sequence length="62" mass="6953">MEIVKCDKCKKVKKPQKGKLSSETGWISGSVRGGSPWEIISFDLCENCSRKLTKFVKSYLAV</sequence>
<organism evidence="1 2">
    <name type="scientific">Candidatus Nealsonbacteria bacterium CG23_combo_of_CG06-09_8_20_14_all_38_19</name>
    <dbReference type="NCBI Taxonomy" id="1974721"/>
    <lineage>
        <taxon>Bacteria</taxon>
        <taxon>Candidatus Nealsoniibacteriota</taxon>
    </lineage>
</organism>
<gene>
    <name evidence="1" type="ORF">COX36_03535</name>
</gene>
<dbReference type="AlphaFoldDB" id="A0A2G9YW19"/>
<reference evidence="1 2" key="1">
    <citation type="submission" date="2017-09" db="EMBL/GenBank/DDBJ databases">
        <title>Depth-based differentiation of microbial function through sediment-hosted aquifers and enrichment of novel symbionts in the deep terrestrial subsurface.</title>
        <authorList>
            <person name="Probst A.J."/>
            <person name="Ladd B."/>
            <person name="Jarett J.K."/>
            <person name="Geller-Mcgrath D.E."/>
            <person name="Sieber C.M."/>
            <person name="Emerson J.B."/>
            <person name="Anantharaman K."/>
            <person name="Thomas B.C."/>
            <person name="Malmstrom R."/>
            <person name="Stieglmeier M."/>
            <person name="Klingl A."/>
            <person name="Woyke T."/>
            <person name="Ryan C.M."/>
            <person name="Banfield J.F."/>
        </authorList>
    </citation>
    <scope>NUCLEOTIDE SEQUENCE [LARGE SCALE GENOMIC DNA]</scope>
    <source>
        <strain evidence="1">CG23_combo_of_CG06-09_8_20_14_all_38_19</strain>
    </source>
</reference>
<dbReference type="EMBL" id="PCRP01000057">
    <property type="protein sequence ID" value="PIP23417.1"/>
    <property type="molecule type" value="Genomic_DNA"/>
</dbReference>
<evidence type="ECO:0000313" key="1">
    <source>
        <dbReference type="EMBL" id="PIP23417.1"/>
    </source>
</evidence>
<evidence type="ECO:0000313" key="2">
    <source>
        <dbReference type="Proteomes" id="UP000230273"/>
    </source>
</evidence>
<accession>A0A2G9YW19</accession>